<dbReference type="SMART" id="SM00507">
    <property type="entry name" value="HNHc"/>
    <property type="match status" value="1"/>
</dbReference>
<proteinExistence type="predicted"/>
<dbReference type="InterPro" id="IPR003615">
    <property type="entry name" value="HNH_nuc"/>
</dbReference>
<dbReference type="EMBL" id="MT143893">
    <property type="protein sequence ID" value="QJB05017.1"/>
    <property type="molecule type" value="Genomic_DNA"/>
</dbReference>
<keyword evidence="2" id="KW-0540">Nuclease</keyword>
<organism evidence="2">
    <name type="scientific">viral metagenome</name>
    <dbReference type="NCBI Taxonomy" id="1070528"/>
    <lineage>
        <taxon>unclassified sequences</taxon>
        <taxon>metagenomes</taxon>
        <taxon>organismal metagenomes</taxon>
    </lineage>
</organism>
<evidence type="ECO:0000313" key="2">
    <source>
        <dbReference type="EMBL" id="QJA43326.1"/>
    </source>
</evidence>
<accession>A0A6H1Z630</accession>
<dbReference type="GO" id="GO:0003676">
    <property type="term" value="F:nucleic acid binding"/>
    <property type="evidence" value="ECO:0007669"/>
    <property type="project" value="InterPro"/>
</dbReference>
<keyword evidence="2" id="KW-0255">Endonuclease</keyword>
<gene>
    <name evidence="2" type="ORF">MM171A00247_0040</name>
    <name evidence="3" type="ORF">MM171B00144_0056</name>
</gene>
<dbReference type="GO" id="GO:0004519">
    <property type="term" value="F:endonuclease activity"/>
    <property type="evidence" value="ECO:0007669"/>
    <property type="project" value="UniProtKB-KW"/>
</dbReference>
<dbReference type="CDD" id="cd00085">
    <property type="entry name" value="HNHc"/>
    <property type="match status" value="1"/>
</dbReference>
<sequence>MKKNNISKKNLKKEELPRSKNGRFITGICYSEKTQFLKGQHWRKPKLFWDKKWFEDQYYNLGKNYSDIAKEFNITSPAIRFWAKKHQIKSRTISEIRSKKYWGLKGKQNAMFGRLGKDNPNWDGGHSPERQTKYARYFWKELAKTILKKDNYKCQNCGDKNKLVIHHIKKWSCYPELRFEVNNLITLCENCHKLKHKKK</sequence>
<keyword evidence="2" id="KW-0378">Hydrolase</keyword>
<dbReference type="AlphaFoldDB" id="A0A6H1Z630"/>
<dbReference type="EMBL" id="MT143700">
    <property type="protein sequence ID" value="QJA43326.1"/>
    <property type="molecule type" value="Genomic_DNA"/>
</dbReference>
<dbReference type="GO" id="GO:0008270">
    <property type="term" value="F:zinc ion binding"/>
    <property type="evidence" value="ECO:0007669"/>
    <property type="project" value="InterPro"/>
</dbReference>
<evidence type="ECO:0000259" key="1">
    <source>
        <dbReference type="SMART" id="SM00507"/>
    </source>
</evidence>
<dbReference type="Gene3D" id="1.10.30.50">
    <property type="match status" value="1"/>
</dbReference>
<reference evidence="2" key="1">
    <citation type="submission" date="2020-03" db="EMBL/GenBank/DDBJ databases">
        <title>The deep terrestrial virosphere.</title>
        <authorList>
            <person name="Holmfeldt K."/>
            <person name="Nilsson E."/>
            <person name="Simone D."/>
            <person name="Lopez-Fernandez M."/>
            <person name="Wu X."/>
            <person name="de Brujin I."/>
            <person name="Lundin D."/>
            <person name="Andersson A."/>
            <person name="Bertilsson S."/>
            <person name="Dopson M."/>
        </authorList>
    </citation>
    <scope>NUCLEOTIDE SEQUENCE</scope>
    <source>
        <strain evidence="2">MM171A00247</strain>
        <strain evidence="3">MM171B00144</strain>
    </source>
</reference>
<dbReference type="Pfam" id="PF01844">
    <property type="entry name" value="HNH"/>
    <property type="match status" value="1"/>
</dbReference>
<dbReference type="InterPro" id="IPR002711">
    <property type="entry name" value="HNH"/>
</dbReference>
<protein>
    <submittedName>
        <fullName evidence="2">Putative homing endonuclease</fullName>
    </submittedName>
</protein>
<evidence type="ECO:0000313" key="3">
    <source>
        <dbReference type="EMBL" id="QJB05017.1"/>
    </source>
</evidence>
<feature type="domain" description="HNH nuclease" evidence="1">
    <location>
        <begin position="141"/>
        <end position="193"/>
    </location>
</feature>
<name>A0A6H1Z630_9ZZZZ</name>